<keyword evidence="2" id="KW-1133">Transmembrane helix</keyword>
<feature type="region of interest" description="Disordered" evidence="1">
    <location>
        <begin position="44"/>
        <end position="123"/>
    </location>
</feature>
<proteinExistence type="predicted"/>
<protein>
    <submittedName>
        <fullName evidence="3">Uncharacterized protein</fullName>
    </submittedName>
</protein>
<keyword evidence="2" id="KW-0472">Membrane</keyword>
<feature type="transmembrane region" description="Helical" evidence="2">
    <location>
        <begin position="187"/>
        <end position="210"/>
    </location>
</feature>
<evidence type="ECO:0000256" key="1">
    <source>
        <dbReference type="SAM" id="MobiDB-lite"/>
    </source>
</evidence>
<accession>A0AAD4LY39</accession>
<feature type="compositionally biased region" description="Low complexity" evidence="1">
    <location>
        <begin position="57"/>
        <end position="96"/>
    </location>
</feature>
<feature type="region of interest" description="Disordered" evidence="1">
    <location>
        <begin position="628"/>
        <end position="655"/>
    </location>
</feature>
<dbReference type="EMBL" id="WTXG01000107">
    <property type="protein sequence ID" value="KAI0292981.1"/>
    <property type="molecule type" value="Genomic_DNA"/>
</dbReference>
<feature type="region of interest" description="Disordered" evidence="1">
    <location>
        <begin position="376"/>
        <end position="406"/>
    </location>
</feature>
<keyword evidence="4" id="KW-1185">Reference proteome</keyword>
<evidence type="ECO:0000313" key="3">
    <source>
        <dbReference type="EMBL" id="KAI0292981.1"/>
    </source>
</evidence>
<dbReference type="Proteomes" id="UP001203297">
    <property type="component" value="Unassembled WGS sequence"/>
</dbReference>
<dbReference type="AlphaFoldDB" id="A0AAD4LY39"/>
<reference evidence="3" key="1">
    <citation type="journal article" date="2022" name="New Phytol.">
        <title>Evolutionary transition to the ectomycorrhizal habit in the genomes of a hyperdiverse lineage of mushroom-forming fungi.</title>
        <authorList>
            <person name="Looney B."/>
            <person name="Miyauchi S."/>
            <person name="Morin E."/>
            <person name="Drula E."/>
            <person name="Courty P.E."/>
            <person name="Kohler A."/>
            <person name="Kuo A."/>
            <person name="LaButti K."/>
            <person name="Pangilinan J."/>
            <person name="Lipzen A."/>
            <person name="Riley R."/>
            <person name="Andreopoulos W."/>
            <person name="He G."/>
            <person name="Johnson J."/>
            <person name="Nolan M."/>
            <person name="Tritt A."/>
            <person name="Barry K.W."/>
            <person name="Grigoriev I.V."/>
            <person name="Nagy L.G."/>
            <person name="Hibbett D."/>
            <person name="Henrissat B."/>
            <person name="Matheny P.B."/>
            <person name="Labbe J."/>
            <person name="Martin F.M."/>
        </authorList>
    </citation>
    <scope>NUCLEOTIDE SEQUENCE</scope>
    <source>
        <strain evidence="3">BPL690</strain>
    </source>
</reference>
<organism evidence="3 4">
    <name type="scientific">Multifurca ochricompacta</name>
    <dbReference type="NCBI Taxonomy" id="376703"/>
    <lineage>
        <taxon>Eukaryota</taxon>
        <taxon>Fungi</taxon>
        <taxon>Dikarya</taxon>
        <taxon>Basidiomycota</taxon>
        <taxon>Agaricomycotina</taxon>
        <taxon>Agaricomycetes</taxon>
        <taxon>Russulales</taxon>
        <taxon>Russulaceae</taxon>
        <taxon>Multifurca</taxon>
    </lineage>
</organism>
<feature type="compositionally biased region" description="Low complexity" evidence="1">
    <location>
        <begin position="591"/>
        <end position="606"/>
    </location>
</feature>
<comment type="caution">
    <text evidence="3">The sequence shown here is derived from an EMBL/GenBank/DDBJ whole genome shotgun (WGS) entry which is preliminary data.</text>
</comment>
<sequence length="655" mass="68974">MRAFPRELRNLYAVIPQNAILGVDSSSDGNSLVLGPGYEVIGNGQVPQAIPGQAHDGSPPADSSAIGSSSIFASVTPHGSSVAPSSSPSIAPLSSPTGSLTGSELKPSTSAPPPPSVSISPTGSVLSSSSLSALGPSPPTSSDYVAITDSPISALSTSASGAPVSSISAVAPAAAVSNSAGTHGASFWAGIALLGIAGIATLITLFIWWFRVRSRTYRRPWESGWRWGRAESLKFPDEAVSSPGASASWWQPVGDRDVGEPRRSTTNFLSSHGAVKQPHLPELALMSPFTHGPYPTVRPLPLELRHSDTSVPGLMQDVGSLRVANLVAGDILTSGDESSRPPTALDHVGTPLQSSAMLKPRYLSLNGSGLDVPWIVPTPPPEPHSKPPPQLPLPRPPPAPITTTAPLNNNRWKERLERSSERGQIETWRNSLRNNFASALGVLTTGAPASARARDRSSLAATYDWQTTVPAISRAASMASMASKPWTLEETREGAGIVHFRGVPDSFAPPTTHTSSNSFGITKVLVPTSVGIRATPLSLPSPLWSPLPSSSLIPPRLPHLPPTPHVPRIGVGGRRTTSTKRQHGSRHRHLSSSSSSMVSSATSVGSDMSRTSGSGGALIARWARLSEKEKEARRALRQRRMQSVSTARKRTWEVK</sequence>
<feature type="compositionally biased region" description="Basic residues" evidence="1">
    <location>
        <begin position="577"/>
        <end position="590"/>
    </location>
</feature>
<keyword evidence="2" id="KW-0812">Transmembrane</keyword>
<name>A0AAD4LY39_9AGAM</name>
<evidence type="ECO:0000256" key="2">
    <source>
        <dbReference type="SAM" id="Phobius"/>
    </source>
</evidence>
<feature type="compositionally biased region" description="Pro residues" evidence="1">
    <location>
        <begin position="376"/>
        <end position="400"/>
    </location>
</feature>
<evidence type="ECO:0000313" key="4">
    <source>
        <dbReference type="Proteomes" id="UP001203297"/>
    </source>
</evidence>
<gene>
    <name evidence="3" type="ORF">B0F90DRAFT_193351</name>
</gene>
<feature type="region of interest" description="Disordered" evidence="1">
    <location>
        <begin position="560"/>
        <end position="615"/>
    </location>
</feature>